<reference evidence="3" key="1">
    <citation type="submission" date="2021-11" db="EMBL/GenBank/DDBJ databases">
        <authorList>
            <consortium name="Genoscope - CEA"/>
            <person name="William W."/>
        </authorList>
    </citation>
    <scope>NUCLEOTIDE SEQUENCE</scope>
</reference>
<sequence length="434" mass="46567">MRHLAAAAVLLTVASALQPLDRRATLQGFAAATTTTLIPLPPASAAAAAAAALKTVSWSATDGFDSDFPSQINFIEFDEKAYRAMRDDPRRTPKFAKAIRSRLAELQDAVVLDLGTGPFCVLALIAATAGAKKVYAVEANPEAARRAKAFIAKCEDPNASRRDVDGLVPLKPGAIEVIEGFSTELTLPEKVDLCVFEICGSLASEEGLYATMKDARERHVKRPDDPATYIPRRCQTYAAPVSYALHNLLTPPSYDWSKIVGKDPIRFNCRDEALQVLAEPQLLEDVDFSKPLPSLPASVKTSLTFPVTTASIANAQKGFERAFAEERQLQSLLLDEQGKKMDAAATASVIGAKLSGLAMWPTLVCDGSEGTLIVSRGKNGEAQKSHWQTVLQLMSDEPLSIGAGDSISFDFEAKPEKAVTKATTYKLGGGVQRG</sequence>
<protein>
    <submittedName>
        <fullName evidence="3">Uncharacterized protein</fullName>
    </submittedName>
</protein>
<comment type="caution">
    <text evidence="3">The sequence shown here is derived from an EMBL/GenBank/DDBJ whole genome shotgun (WGS) entry which is preliminary data.</text>
</comment>
<feature type="chain" id="PRO_5035244896" evidence="2">
    <location>
        <begin position="17"/>
        <end position="434"/>
    </location>
</feature>
<dbReference type="Gene3D" id="2.70.160.11">
    <property type="entry name" value="Hnrnp arginine n-methyltransferase1"/>
    <property type="match status" value="1"/>
</dbReference>
<dbReference type="AlphaFoldDB" id="A0A8J2SCY9"/>
<evidence type="ECO:0000256" key="1">
    <source>
        <dbReference type="ARBA" id="ARBA00022691"/>
    </source>
</evidence>
<dbReference type="GO" id="GO:0042054">
    <property type="term" value="F:histone methyltransferase activity"/>
    <property type="evidence" value="ECO:0007669"/>
    <property type="project" value="TreeGrafter"/>
</dbReference>
<evidence type="ECO:0000313" key="4">
    <source>
        <dbReference type="Proteomes" id="UP000789595"/>
    </source>
</evidence>
<keyword evidence="2" id="KW-0732">Signal</keyword>
<dbReference type="EMBL" id="CAKKNE010000002">
    <property type="protein sequence ID" value="CAH0367383.1"/>
    <property type="molecule type" value="Genomic_DNA"/>
</dbReference>
<dbReference type="Proteomes" id="UP000789595">
    <property type="component" value="Unassembled WGS sequence"/>
</dbReference>
<accession>A0A8J2SCY9</accession>
<feature type="signal peptide" evidence="2">
    <location>
        <begin position="1"/>
        <end position="16"/>
    </location>
</feature>
<keyword evidence="4" id="KW-1185">Reference proteome</keyword>
<dbReference type="PANTHER" id="PTHR11006">
    <property type="entry name" value="PROTEIN ARGININE N-METHYLTRANSFERASE"/>
    <property type="match status" value="1"/>
</dbReference>
<proteinExistence type="predicted"/>
<dbReference type="OrthoDB" id="41566at2759"/>
<dbReference type="InterPro" id="IPR029063">
    <property type="entry name" value="SAM-dependent_MTases_sf"/>
</dbReference>
<dbReference type="InterPro" id="IPR025799">
    <property type="entry name" value="Arg_MeTrfase"/>
</dbReference>
<evidence type="ECO:0000256" key="2">
    <source>
        <dbReference type="SAM" id="SignalP"/>
    </source>
</evidence>
<dbReference type="CDD" id="cd02440">
    <property type="entry name" value="AdoMet_MTases"/>
    <property type="match status" value="1"/>
</dbReference>
<evidence type="ECO:0000313" key="3">
    <source>
        <dbReference type="EMBL" id="CAH0367383.1"/>
    </source>
</evidence>
<gene>
    <name evidence="3" type="ORF">PECAL_2P04000</name>
</gene>
<dbReference type="GO" id="GO:0005634">
    <property type="term" value="C:nucleus"/>
    <property type="evidence" value="ECO:0007669"/>
    <property type="project" value="TreeGrafter"/>
</dbReference>
<name>A0A8J2SCY9_9STRA</name>
<keyword evidence="1" id="KW-0949">S-adenosyl-L-methionine</keyword>
<dbReference type="SUPFAM" id="SSF53335">
    <property type="entry name" value="S-adenosyl-L-methionine-dependent methyltransferases"/>
    <property type="match status" value="1"/>
</dbReference>
<dbReference type="GO" id="GO:0016274">
    <property type="term" value="F:protein-arginine N-methyltransferase activity"/>
    <property type="evidence" value="ECO:0007669"/>
    <property type="project" value="InterPro"/>
</dbReference>
<dbReference type="Gene3D" id="3.40.50.150">
    <property type="entry name" value="Vaccinia Virus protein VP39"/>
    <property type="match status" value="1"/>
</dbReference>
<organism evidence="3 4">
    <name type="scientific">Pelagomonas calceolata</name>
    <dbReference type="NCBI Taxonomy" id="35677"/>
    <lineage>
        <taxon>Eukaryota</taxon>
        <taxon>Sar</taxon>
        <taxon>Stramenopiles</taxon>
        <taxon>Ochrophyta</taxon>
        <taxon>Pelagophyceae</taxon>
        <taxon>Pelagomonadales</taxon>
        <taxon>Pelagomonadaceae</taxon>
        <taxon>Pelagomonas</taxon>
    </lineage>
</organism>
<dbReference type="PANTHER" id="PTHR11006:SF53">
    <property type="entry name" value="PROTEIN ARGININE N-METHYLTRANSFERASE 3"/>
    <property type="match status" value="1"/>
</dbReference>